<organism evidence="2 3">
    <name type="scientific">Acaulospora morrowiae</name>
    <dbReference type="NCBI Taxonomy" id="94023"/>
    <lineage>
        <taxon>Eukaryota</taxon>
        <taxon>Fungi</taxon>
        <taxon>Fungi incertae sedis</taxon>
        <taxon>Mucoromycota</taxon>
        <taxon>Glomeromycotina</taxon>
        <taxon>Glomeromycetes</taxon>
        <taxon>Diversisporales</taxon>
        <taxon>Acaulosporaceae</taxon>
        <taxon>Acaulospora</taxon>
    </lineage>
</organism>
<reference evidence="2" key="1">
    <citation type="submission" date="2021-06" db="EMBL/GenBank/DDBJ databases">
        <authorList>
            <person name="Kallberg Y."/>
            <person name="Tangrot J."/>
            <person name="Rosling A."/>
        </authorList>
    </citation>
    <scope>NUCLEOTIDE SEQUENCE</scope>
    <source>
        <strain evidence="2">CL551</strain>
    </source>
</reference>
<dbReference type="AlphaFoldDB" id="A0A9N9JK60"/>
<feature type="compositionally biased region" description="Basic and acidic residues" evidence="1">
    <location>
        <begin position="1"/>
        <end position="14"/>
    </location>
</feature>
<name>A0A9N9JK60_9GLOM</name>
<dbReference type="EMBL" id="CAJVPV010056796">
    <property type="protein sequence ID" value="CAG8786096.1"/>
    <property type="molecule type" value="Genomic_DNA"/>
</dbReference>
<feature type="region of interest" description="Disordered" evidence="1">
    <location>
        <begin position="61"/>
        <end position="116"/>
    </location>
</feature>
<accession>A0A9N9JK60</accession>
<feature type="non-terminal residue" evidence="2">
    <location>
        <position position="1"/>
    </location>
</feature>
<evidence type="ECO:0000313" key="2">
    <source>
        <dbReference type="EMBL" id="CAG8786096.1"/>
    </source>
</evidence>
<sequence>DRSDFEKWKADHGIEPIIIESPPKDSKINKPPSYWTQKMDPPIVSEQVNDTPSTINQEATVEQENDTSVDANINEQENFDKEVEDRTSLDKECEIGDVNVDDSVSHRESSFPQEATFDKKSDSGFNHSLRSNIENIKGKEVEVIDLVDSDSDDISTNIAAAMEDVSILRNQRVQQHSNNNRTSVNDDQYLVLNGRY</sequence>
<evidence type="ECO:0000313" key="3">
    <source>
        <dbReference type="Proteomes" id="UP000789342"/>
    </source>
</evidence>
<comment type="caution">
    <text evidence="2">The sequence shown here is derived from an EMBL/GenBank/DDBJ whole genome shotgun (WGS) entry which is preliminary data.</text>
</comment>
<feature type="compositionally biased region" description="Basic and acidic residues" evidence="1">
    <location>
        <begin position="78"/>
        <end position="94"/>
    </location>
</feature>
<keyword evidence="3" id="KW-1185">Reference proteome</keyword>
<evidence type="ECO:0000256" key="1">
    <source>
        <dbReference type="SAM" id="MobiDB-lite"/>
    </source>
</evidence>
<gene>
    <name evidence="2" type="ORF">AMORRO_LOCUS17741</name>
</gene>
<proteinExistence type="predicted"/>
<feature type="region of interest" description="Disordered" evidence="1">
    <location>
        <begin position="1"/>
        <end position="31"/>
    </location>
</feature>
<feature type="non-terminal residue" evidence="2">
    <location>
        <position position="196"/>
    </location>
</feature>
<protein>
    <submittedName>
        <fullName evidence="2">3880_t:CDS:1</fullName>
    </submittedName>
</protein>
<dbReference type="Proteomes" id="UP000789342">
    <property type="component" value="Unassembled WGS sequence"/>
</dbReference>